<proteinExistence type="predicted"/>
<dbReference type="RefSeq" id="XP_033536534.1">
    <property type="nucleotide sequence ID" value="XM_033674602.1"/>
</dbReference>
<evidence type="ECO:0000256" key="1">
    <source>
        <dbReference type="SAM" id="SignalP"/>
    </source>
</evidence>
<keyword evidence="1" id="KW-0732">Signal</keyword>
<evidence type="ECO:0000313" key="3">
    <source>
        <dbReference type="Proteomes" id="UP000504638"/>
    </source>
</evidence>
<protein>
    <recommendedName>
        <fullName evidence="5">Extracellular membrane protein CFEM domain-containing protein</fullName>
    </recommendedName>
</protein>
<dbReference type="AlphaFoldDB" id="A0A6G1GA39"/>
<organism evidence="2">
    <name type="scientific">Eremomyces bilateralis CBS 781.70</name>
    <dbReference type="NCBI Taxonomy" id="1392243"/>
    <lineage>
        <taxon>Eukaryota</taxon>
        <taxon>Fungi</taxon>
        <taxon>Dikarya</taxon>
        <taxon>Ascomycota</taxon>
        <taxon>Pezizomycotina</taxon>
        <taxon>Dothideomycetes</taxon>
        <taxon>Dothideomycetes incertae sedis</taxon>
        <taxon>Eremomycetales</taxon>
        <taxon>Eremomycetaceae</taxon>
        <taxon>Eremomyces</taxon>
    </lineage>
</organism>
<reference evidence="4" key="3">
    <citation type="submission" date="2025-04" db="UniProtKB">
        <authorList>
            <consortium name="RefSeq"/>
        </authorList>
    </citation>
    <scope>IDENTIFICATION</scope>
    <source>
        <strain evidence="4">CBS 781.70</strain>
    </source>
</reference>
<dbReference type="GeneID" id="54415172"/>
<reference evidence="2 4" key="1">
    <citation type="submission" date="2020-01" db="EMBL/GenBank/DDBJ databases">
        <authorList>
            <consortium name="DOE Joint Genome Institute"/>
            <person name="Haridas S."/>
            <person name="Albert R."/>
            <person name="Binder M."/>
            <person name="Bloem J."/>
            <person name="Labutti K."/>
            <person name="Salamov A."/>
            <person name="Andreopoulos B."/>
            <person name="Baker S.E."/>
            <person name="Barry K."/>
            <person name="Bills G."/>
            <person name="Bluhm B.H."/>
            <person name="Cannon C."/>
            <person name="Castanera R."/>
            <person name="Culley D.E."/>
            <person name="Daum C."/>
            <person name="Ezra D."/>
            <person name="Gonzalez J.B."/>
            <person name="Henrissat B."/>
            <person name="Kuo A."/>
            <person name="Liang C."/>
            <person name="Lipzen A."/>
            <person name="Lutzoni F."/>
            <person name="Magnuson J."/>
            <person name="Mondo S."/>
            <person name="Nolan M."/>
            <person name="Ohm R."/>
            <person name="Pangilinan J."/>
            <person name="Park H.-J."/>
            <person name="Ramirez L."/>
            <person name="Alfaro M."/>
            <person name="Sun H."/>
            <person name="Tritt A."/>
            <person name="Yoshinaga Y."/>
            <person name="Zwiers L.-H."/>
            <person name="Turgeon B.G."/>
            <person name="Goodwin S.B."/>
            <person name="Spatafora J.W."/>
            <person name="Crous P.W."/>
            <person name="Grigoriev I.V."/>
        </authorList>
    </citation>
    <scope>NUCLEOTIDE SEQUENCE</scope>
    <source>
        <strain evidence="2 4">CBS 781.70</strain>
    </source>
</reference>
<feature type="chain" id="PRO_5044631963" description="Extracellular membrane protein CFEM domain-containing protein" evidence="1">
    <location>
        <begin position="19"/>
        <end position="281"/>
    </location>
</feature>
<reference evidence="4" key="2">
    <citation type="submission" date="2020-04" db="EMBL/GenBank/DDBJ databases">
        <authorList>
            <consortium name="NCBI Genome Project"/>
        </authorList>
    </citation>
    <scope>NUCLEOTIDE SEQUENCE</scope>
    <source>
        <strain evidence="4">CBS 781.70</strain>
    </source>
</reference>
<sequence>MKRFSVLVAAAILPSALAQQWSCLSTCTEDVDWNDRDDWRGRGSGAFCGDDDFIEDLTECIATSKCSDADKSTLYQTIAQGCANNGVFLPQPQYASISATSGAPWPTAAWSSLADNWASGWTTKTGAPFPGVTGKPSGGAPWGGPGHWGGEWGPFLSGAWGPFRNDGSWTTGAWTSWWNGTACPSPDWAGWTEGPWTTNAEWTTWTDCIATTTATSVVTTTSGSAVDTSTSFGVRVAQAVSTDTSGSGLSVTDATPTGGAAGRTRAAGGLAVAALGAIVLL</sequence>
<evidence type="ECO:0000313" key="2">
    <source>
        <dbReference type="EMBL" id="KAF1814903.1"/>
    </source>
</evidence>
<keyword evidence="3" id="KW-1185">Reference proteome</keyword>
<evidence type="ECO:0008006" key="5">
    <source>
        <dbReference type="Google" id="ProtNLM"/>
    </source>
</evidence>
<feature type="signal peptide" evidence="1">
    <location>
        <begin position="1"/>
        <end position="18"/>
    </location>
</feature>
<accession>A0A6G1GA39</accession>
<dbReference type="Proteomes" id="UP000504638">
    <property type="component" value="Unplaced"/>
</dbReference>
<evidence type="ECO:0000313" key="4">
    <source>
        <dbReference type="RefSeq" id="XP_033536534.1"/>
    </source>
</evidence>
<gene>
    <name evidence="2 4" type="ORF">P152DRAFT_237527</name>
</gene>
<dbReference type="EMBL" id="ML975152">
    <property type="protein sequence ID" value="KAF1814903.1"/>
    <property type="molecule type" value="Genomic_DNA"/>
</dbReference>
<name>A0A6G1GA39_9PEZI</name>